<dbReference type="Proteomes" id="UP000005741">
    <property type="component" value="Chromosome"/>
</dbReference>
<organism evidence="6 7">
    <name type="scientific">Methanoplanus limicola DSM 2279</name>
    <dbReference type="NCBI Taxonomy" id="937775"/>
    <lineage>
        <taxon>Archaea</taxon>
        <taxon>Methanobacteriati</taxon>
        <taxon>Methanobacteriota</taxon>
        <taxon>Stenosarchaea group</taxon>
        <taxon>Methanomicrobia</taxon>
        <taxon>Methanomicrobiales</taxon>
        <taxon>Methanomicrobiaceae</taxon>
        <taxon>Methanoplanus</taxon>
    </lineage>
</organism>
<dbReference type="OrthoDB" id="136974at2157"/>
<keyword evidence="7" id="KW-1185">Reference proteome</keyword>
<dbReference type="Pfam" id="PF13005">
    <property type="entry name" value="zf-IS66"/>
    <property type="match status" value="1"/>
</dbReference>
<dbReference type="PANTHER" id="PTHR33678">
    <property type="entry name" value="BLL1576 PROTEIN"/>
    <property type="match status" value="1"/>
</dbReference>
<evidence type="ECO:0000256" key="2">
    <source>
        <dbReference type="SAM" id="MobiDB-lite"/>
    </source>
</evidence>
<dbReference type="AlphaFoldDB" id="H1Z2R1"/>
<evidence type="ECO:0000313" key="7">
    <source>
        <dbReference type="Proteomes" id="UP000005741"/>
    </source>
</evidence>
<dbReference type="PANTHER" id="PTHR33678:SF2">
    <property type="match status" value="1"/>
</dbReference>
<evidence type="ECO:0000259" key="4">
    <source>
        <dbReference type="Pfam" id="PF13005"/>
    </source>
</evidence>
<feature type="domain" description="Transposase IS66 central" evidence="3">
    <location>
        <begin position="219"/>
        <end position="454"/>
    </location>
</feature>
<reference evidence="6 7" key="1">
    <citation type="submission" date="2011-10" db="EMBL/GenBank/DDBJ databases">
        <title>The Improved High-Quality Draft genome of Methanoplanus limicola DSM 2279.</title>
        <authorList>
            <consortium name="US DOE Joint Genome Institute (JGI-PGF)"/>
            <person name="Lucas S."/>
            <person name="Copeland A."/>
            <person name="Lapidus A."/>
            <person name="Glavina del Rio T."/>
            <person name="Dalin E."/>
            <person name="Tice H."/>
            <person name="Bruce D."/>
            <person name="Goodwin L."/>
            <person name="Pitluck S."/>
            <person name="Peters L."/>
            <person name="Mikhailova N."/>
            <person name="Lu M."/>
            <person name="Kyrpides N."/>
            <person name="Mavromatis K."/>
            <person name="Ivanova N."/>
            <person name="Markowitz V."/>
            <person name="Cheng J.-F."/>
            <person name="Hugenholtz P."/>
            <person name="Woyke T."/>
            <person name="Wu D."/>
            <person name="Wirth R."/>
            <person name="Brambilla E.-M."/>
            <person name="Klenk H.-P."/>
            <person name="Eisen J.A."/>
        </authorList>
    </citation>
    <scope>NUCLEOTIDE SEQUENCE [LARGE SCALE GENOMIC DNA]</scope>
    <source>
        <strain evidence="6 7">DSM 2279</strain>
    </source>
</reference>
<evidence type="ECO:0000256" key="1">
    <source>
        <dbReference type="SAM" id="Coils"/>
    </source>
</evidence>
<dbReference type="Pfam" id="PF03050">
    <property type="entry name" value="DDE_Tnp_IS66"/>
    <property type="match status" value="1"/>
</dbReference>
<dbReference type="EMBL" id="CM001436">
    <property type="protein sequence ID" value="EHQ34443.1"/>
    <property type="molecule type" value="Genomic_DNA"/>
</dbReference>
<dbReference type="EMBL" id="CM001436">
    <property type="protein sequence ID" value="EHQ36464.1"/>
    <property type="molecule type" value="Genomic_DNA"/>
</dbReference>
<keyword evidence="1" id="KW-0175">Coiled coil</keyword>
<dbReference type="InterPro" id="IPR052344">
    <property type="entry name" value="Transposase-related"/>
</dbReference>
<name>H1Z2R1_9EURY</name>
<dbReference type="InterPro" id="IPR024474">
    <property type="entry name" value="Znf_dom_IS66"/>
</dbReference>
<dbReference type="InterPro" id="IPR004291">
    <property type="entry name" value="Transposase_IS66_central"/>
</dbReference>
<feature type="compositionally biased region" description="Basic and acidic residues" evidence="2">
    <location>
        <begin position="82"/>
        <end position="102"/>
    </location>
</feature>
<dbReference type="NCBIfam" id="NF033517">
    <property type="entry name" value="transpos_IS66"/>
    <property type="match status" value="1"/>
</dbReference>
<feature type="domain" description="Transposase IS66 zinc-finger binding" evidence="4">
    <location>
        <begin position="135"/>
        <end position="178"/>
    </location>
</feature>
<dbReference type="InParanoid" id="H1Z2R1"/>
<dbReference type="HOGENOM" id="CLU_039294_0_1_2"/>
<gene>
    <name evidence="5" type="ORF">Metlim_0302</name>
    <name evidence="6" type="ORF">Metlim_2414</name>
</gene>
<accession>H1Z2R1</accession>
<dbReference type="STRING" id="937775.Metlim_0302"/>
<evidence type="ECO:0000313" key="6">
    <source>
        <dbReference type="EMBL" id="EHQ36464.1"/>
    </source>
</evidence>
<evidence type="ECO:0000259" key="3">
    <source>
        <dbReference type="Pfam" id="PF03050"/>
    </source>
</evidence>
<protein>
    <submittedName>
        <fullName evidence="6">IS66 family element, transposase</fullName>
    </submittedName>
</protein>
<dbReference type="RefSeq" id="WP_004076082.1">
    <property type="nucleotide sequence ID" value="NZ_CM001436.1"/>
</dbReference>
<feature type="region of interest" description="Disordered" evidence="2">
    <location>
        <begin position="64"/>
        <end position="124"/>
    </location>
</feature>
<proteinExistence type="predicted"/>
<sequence>MNCESIRNYNKTYRYKKEIAKLSHDIIQLKVENEKLNKKLSQANSTNIELLYENEKLKKEFNEYKFRHPPTTGEKGGKPYAIKKESKKSTTKDSKDPDNNKTEKKKKRGAQPGHKGNFRPKPEKVDIHKTIDVAECPYCGNTKLSKVQEERTRIVEDIPIVKPIVTMYHIPRRYCSKCKKMVEGEVLDALPNARIGLRAMLTAVWMDVVMKGTAVGIPKIFKNFTGLKISTGEVKKMGELIAKEFSEYYEVLKEMVREADVRYMDETSWRESGINKWLWVFVAEGVALYMIAKTRSHKEPLSILGENPKGIDVHDRFSAYNTLARKTGNRAQQICWFHLLVDSKDLSKLYGEEGKHIHETMKYIHAKAKSFEGKGRPEDVENLISELQDKLDRPYKNLKCRKFGESLKRVKEKLFQFVINPKVESTNNKAERAVRPMTVKRKISGGTRSPEGSRTLEILASVLFTSQNNGADLIEDLLNLIHPSQH</sequence>
<evidence type="ECO:0000313" key="5">
    <source>
        <dbReference type="EMBL" id="EHQ34443.1"/>
    </source>
</evidence>
<feature type="coiled-coil region" evidence="1">
    <location>
        <begin position="19"/>
        <end position="60"/>
    </location>
</feature>